<dbReference type="RefSeq" id="WP_013281803.1">
    <property type="nucleotide sequence ID" value="NC_014387.1"/>
</dbReference>
<evidence type="ECO:0000256" key="7">
    <source>
        <dbReference type="SAM" id="Phobius"/>
    </source>
</evidence>
<keyword evidence="9" id="KW-1185">Reference proteome</keyword>
<dbReference type="Pfam" id="PF01697">
    <property type="entry name" value="Glyco_transf_92"/>
    <property type="match status" value="1"/>
</dbReference>
<dbReference type="AlphaFoldDB" id="E0RZN4"/>
<dbReference type="HOGENOM" id="CLU_035905_0_0_9"/>
<dbReference type="InterPro" id="IPR029044">
    <property type="entry name" value="Nucleotide-diphossugar_trans"/>
</dbReference>
<comment type="subcellular location">
    <subcellularLocation>
        <location evidence="1">Membrane</location>
        <topology evidence="1">Single-pass membrane protein</topology>
    </subcellularLocation>
</comment>
<dbReference type="CAZy" id="GT2">
    <property type="family name" value="Glycosyltransferase Family 2"/>
</dbReference>
<dbReference type="InterPro" id="IPR008166">
    <property type="entry name" value="Glyco_transf_92"/>
</dbReference>
<evidence type="ECO:0000256" key="6">
    <source>
        <dbReference type="ARBA" id="ARBA00023136"/>
    </source>
</evidence>
<gene>
    <name evidence="8" type="ordered locus">bpr_I2417</name>
</gene>
<dbReference type="SUPFAM" id="SSF53448">
    <property type="entry name" value="Nucleotide-diphospho-sugar transferases"/>
    <property type="match status" value="1"/>
</dbReference>
<dbReference type="eggNOG" id="COG0463">
    <property type="taxonomic scope" value="Bacteria"/>
</dbReference>
<keyword evidence="4 7" id="KW-0812">Transmembrane</keyword>
<keyword evidence="5 7" id="KW-1133">Transmembrane helix</keyword>
<evidence type="ECO:0000256" key="2">
    <source>
        <dbReference type="ARBA" id="ARBA00022676"/>
    </source>
</evidence>
<evidence type="ECO:0000256" key="4">
    <source>
        <dbReference type="ARBA" id="ARBA00022692"/>
    </source>
</evidence>
<dbReference type="Gene3D" id="3.90.550.10">
    <property type="entry name" value="Spore Coat Polysaccharide Biosynthesis Protein SpsA, Chain A"/>
    <property type="match status" value="1"/>
</dbReference>
<sequence length="338" mass="40244">MTELIRKYDYRLYFGLLRKVDDRGSRKVLYVVLSPLLLLCGVYNFIFEKTIDRLLVKRELANFHDRHYINNLSFVACVYNEARYIEEWIEYHRLVGVDKFYIFDNGSTDNTRQLLQKYIDKGIVEYELFPGKGKQLDMYYAGLRKSKRTSKYVGFIDLDEFVVPTDSSKNLVQVLDERFKHFPNMAVLSMNWLVFGSSGHKNRPEGLVIDNYTNRAEYNSSTNRLLKFICNPRLIKGCLTSPHFAYLRNDKLKQLNEKGIEIDSPWNDYPNNTYDYIRVNHYYGKSEEDCRAKFERGNVSRPDYKKRKWDQFVLYDRNEVHDERMLIYSDRIKASLGE</sequence>
<keyword evidence="3 8" id="KW-0808">Transferase</keyword>
<dbReference type="GO" id="GO:0005737">
    <property type="term" value="C:cytoplasm"/>
    <property type="evidence" value="ECO:0007669"/>
    <property type="project" value="TreeGrafter"/>
</dbReference>
<keyword evidence="6 7" id="KW-0472">Membrane</keyword>
<evidence type="ECO:0000313" key="9">
    <source>
        <dbReference type="Proteomes" id="UP000001299"/>
    </source>
</evidence>
<organism evidence="8 9">
    <name type="scientific">Butyrivibrio proteoclasticus (strain ATCC 51982 / DSM 14932 / B316)</name>
    <name type="common">Clostridium proteoclasticum</name>
    <dbReference type="NCBI Taxonomy" id="515622"/>
    <lineage>
        <taxon>Bacteria</taxon>
        <taxon>Bacillati</taxon>
        <taxon>Bacillota</taxon>
        <taxon>Clostridia</taxon>
        <taxon>Lachnospirales</taxon>
        <taxon>Lachnospiraceae</taxon>
        <taxon>Butyrivibrio</taxon>
    </lineage>
</organism>
<evidence type="ECO:0000256" key="1">
    <source>
        <dbReference type="ARBA" id="ARBA00004167"/>
    </source>
</evidence>
<keyword evidence="2" id="KW-0328">Glycosyltransferase</keyword>
<dbReference type="CDD" id="cd00761">
    <property type="entry name" value="Glyco_tranf_GTA_type"/>
    <property type="match status" value="1"/>
</dbReference>
<dbReference type="PANTHER" id="PTHR21461">
    <property type="entry name" value="GLYCOSYLTRANSFERASE FAMILY 92 PROTEIN"/>
    <property type="match status" value="1"/>
</dbReference>
<reference evidence="8 9" key="1">
    <citation type="journal article" date="2010" name="PLoS ONE">
        <title>The glycobiome of the rumen bacterium Butyrivibrio proteoclasticus B316(T) highlights adaptation to a polysaccharide-rich environment.</title>
        <authorList>
            <person name="Kelly W.J."/>
            <person name="Leahy S.C."/>
            <person name="Altermann E."/>
            <person name="Yeoman C.J."/>
            <person name="Dunne J.C."/>
            <person name="Kong Z."/>
            <person name="Pacheco D.M."/>
            <person name="Li D."/>
            <person name="Noel S.J."/>
            <person name="Moon C.D."/>
            <person name="Cookson A.L."/>
            <person name="Attwood G.T."/>
        </authorList>
    </citation>
    <scope>NUCLEOTIDE SEQUENCE [LARGE SCALE GENOMIC DNA]</scope>
    <source>
        <strain evidence="9">ATCC 51982 / DSM 14932 / B316</strain>
    </source>
</reference>
<evidence type="ECO:0000256" key="5">
    <source>
        <dbReference type="ARBA" id="ARBA00022989"/>
    </source>
</evidence>
<proteinExistence type="predicted"/>
<dbReference type="KEGG" id="bpb:bpr_I2417"/>
<feature type="transmembrane region" description="Helical" evidence="7">
    <location>
        <begin position="28"/>
        <end position="47"/>
    </location>
</feature>
<evidence type="ECO:0000313" key="8">
    <source>
        <dbReference type="EMBL" id="ADL35150.1"/>
    </source>
</evidence>
<protein>
    <submittedName>
        <fullName evidence="8">Glycosyl transferase GT2 family</fullName>
    </submittedName>
</protein>
<accession>E0RZN4</accession>
<dbReference type="PANTHER" id="PTHR21461:SF69">
    <property type="entry name" value="GLYCOSYLTRANSFERASE FAMILY 92 PROTEIN"/>
    <property type="match status" value="1"/>
</dbReference>
<dbReference type="GO" id="GO:0016757">
    <property type="term" value="F:glycosyltransferase activity"/>
    <property type="evidence" value="ECO:0007669"/>
    <property type="project" value="UniProtKB-KW"/>
</dbReference>
<dbReference type="GO" id="GO:0016020">
    <property type="term" value="C:membrane"/>
    <property type="evidence" value="ECO:0007669"/>
    <property type="project" value="UniProtKB-SubCell"/>
</dbReference>
<dbReference type="Proteomes" id="UP000001299">
    <property type="component" value="Chromosome 1"/>
</dbReference>
<name>E0RZN4_BUTPB</name>
<evidence type="ECO:0000256" key="3">
    <source>
        <dbReference type="ARBA" id="ARBA00022679"/>
    </source>
</evidence>
<dbReference type="EMBL" id="CP001810">
    <property type="protein sequence ID" value="ADL35150.1"/>
    <property type="molecule type" value="Genomic_DNA"/>
</dbReference>
<dbReference type="STRING" id="515622.bpr_I2417"/>